<dbReference type="EMBL" id="KQ998134">
    <property type="protein sequence ID" value="KZV43319.1"/>
    <property type="molecule type" value="Genomic_DNA"/>
</dbReference>
<accession>A0A2Z7C9T6</accession>
<evidence type="ECO:0000313" key="1">
    <source>
        <dbReference type="EMBL" id="KZV43319.1"/>
    </source>
</evidence>
<dbReference type="Proteomes" id="UP000250235">
    <property type="component" value="Unassembled WGS sequence"/>
</dbReference>
<organism evidence="1 2">
    <name type="scientific">Dorcoceras hygrometricum</name>
    <dbReference type="NCBI Taxonomy" id="472368"/>
    <lineage>
        <taxon>Eukaryota</taxon>
        <taxon>Viridiplantae</taxon>
        <taxon>Streptophyta</taxon>
        <taxon>Embryophyta</taxon>
        <taxon>Tracheophyta</taxon>
        <taxon>Spermatophyta</taxon>
        <taxon>Magnoliopsida</taxon>
        <taxon>eudicotyledons</taxon>
        <taxon>Gunneridae</taxon>
        <taxon>Pentapetalae</taxon>
        <taxon>asterids</taxon>
        <taxon>lamiids</taxon>
        <taxon>Lamiales</taxon>
        <taxon>Gesneriaceae</taxon>
        <taxon>Didymocarpoideae</taxon>
        <taxon>Trichosporeae</taxon>
        <taxon>Loxocarpinae</taxon>
        <taxon>Dorcoceras</taxon>
    </lineage>
</organism>
<name>A0A2Z7C9T6_9LAMI</name>
<dbReference type="AlphaFoldDB" id="A0A2Z7C9T6"/>
<sequence length="299" mass="33674">MVPVVQEQTNLYLPAATPEAHRRRAPKRKLVLQKGSDDEIVDSIIHQVIADTAAIETGELDLEEPVVTETTAAVDMESRIYVSSITNYDEEEPLVETEGEEENDKEKEIELVPSEEMSLDKITDTEDTEPLSKIPDNMMLPSVTAEEPTKIKFRFGIEIPGVNDGDWYKASLPQIAITDKGKVPLVEKDEIKGHPAREMFPLICADIEFLYRVKYSSYRVINFRSEGIRFDSEDTVTDSVILVQKFEYYVGCNSAVLSACIVEIARSSLGARLSDWVSTVSVFIKFFKWNLPAKEEGET</sequence>
<reference evidence="1 2" key="1">
    <citation type="journal article" date="2015" name="Proc. Natl. Acad. Sci. U.S.A.">
        <title>The resurrection genome of Boea hygrometrica: A blueprint for survival of dehydration.</title>
        <authorList>
            <person name="Xiao L."/>
            <person name="Yang G."/>
            <person name="Zhang L."/>
            <person name="Yang X."/>
            <person name="Zhao S."/>
            <person name="Ji Z."/>
            <person name="Zhou Q."/>
            <person name="Hu M."/>
            <person name="Wang Y."/>
            <person name="Chen M."/>
            <person name="Xu Y."/>
            <person name="Jin H."/>
            <person name="Xiao X."/>
            <person name="Hu G."/>
            <person name="Bao F."/>
            <person name="Hu Y."/>
            <person name="Wan P."/>
            <person name="Li L."/>
            <person name="Deng X."/>
            <person name="Kuang T."/>
            <person name="Xiang C."/>
            <person name="Zhu J.K."/>
            <person name="Oliver M.J."/>
            <person name="He Y."/>
        </authorList>
    </citation>
    <scope>NUCLEOTIDE SEQUENCE [LARGE SCALE GENOMIC DNA]</scope>
    <source>
        <strain evidence="2">cv. XS01</strain>
    </source>
</reference>
<keyword evidence="2" id="KW-1185">Reference proteome</keyword>
<protein>
    <recommendedName>
        <fullName evidence="3">Splicing factor 3B subunit 1-like</fullName>
    </recommendedName>
</protein>
<evidence type="ECO:0008006" key="3">
    <source>
        <dbReference type="Google" id="ProtNLM"/>
    </source>
</evidence>
<gene>
    <name evidence="1" type="ORF">F511_20926</name>
</gene>
<evidence type="ECO:0000313" key="2">
    <source>
        <dbReference type="Proteomes" id="UP000250235"/>
    </source>
</evidence>
<proteinExistence type="predicted"/>